<evidence type="ECO:0000313" key="2">
    <source>
        <dbReference type="Proteomes" id="UP000218231"/>
    </source>
</evidence>
<accession>A0A2A2LN07</accession>
<gene>
    <name evidence="1" type="ORF">WR25_09483</name>
</gene>
<proteinExistence type="predicted"/>
<sequence length="177" mass="19999">MTENKKASWLNDPCERLAIPPDMHEMMFRDIDKQGLAELGDQEGIVNLSPTVFPSVAFPADGVIYSESNRLMVCLPCRHVRKPAATVNVWFIVDTGSNWTFLAKETIEALICKDDPFPRRLRVAIGDPNSEIECNVSPPEPEGHFEDANVLGMLALRYLKLSVVADWKKDRFKLIKQ</sequence>
<evidence type="ECO:0008006" key="3">
    <source>
        <dbReference type="Google" id="ProtNLM"/>
    </source>
</evidence>
<dbReference type="Proteomes" id="UP000218231">
    <property type="component" value="Unassembled WGS sequence"/>
</dbReference>
<dbReference type="AlphaFoldDB" id="A0A2A2LN07"/>
<dbReference type="STRING" id="2018661.A0A2A2LN07"/>
<dbReference type="EMBL" id="LIAE01006564">
    <property type="protein sequence ID" value="PAV87538.1"/>
    <property type="molecule type" value="Genomic_DNA"/>
</dbReference>
<organism evidence="1 2">
    <name type="scientific">Diploscapter pachys</name>
    <dbReference type="NCBI Taxonomy" id="2018661"/>
    <lineage>
        <taxon>Eukaryota</taxon>
        <taxon>Metazoa</taxon>
        <taxon>Ecdysozoa</taxon>
        <taxon>Nematoda</taxon>
        <taxon>Chromadorea</taxon>
        <taxon>Rhabditida</taxon>
        <taxon>Rhabditina</taxon>
        <taxon>Rhabditomorpha</taxon>
        <taxon>Rhabditoidea</taxon>
        <taxon>Rhabditidae</taxon>
        <taxon>Diploscapter</taxon>
    </lineage>
</organism>
<dbReference type="OrthoDB" id="5857882at2759"/>
<evidence type="ECO:0000313" key="1">
    <source>
        <dbReference type="EMBL" id="PAV87538.1"/>
    </source>
</evidence>
<keyword evidence="2" id="KW-1185">Reference proteome</keyword>
<reference evidence="1 2" key="1">
    <citation type="journal article" date="2017" name="Curr. Biol.">
        <title>Genome architecture and evolution of a unichromosomal asexual nematode.</title>
        <authorList>
            <person name="Fradin H."/>
            <person name="Zegar C."/>
            <person name="Gutwein M."/>
            <person name="Lucas J."/>
            <person name="Kovtun M."/>
            <person name="Corcoran D."/>
            <person name="Baugh L.R."/>
            <person name="Kiontke K."/>
            <person name="Gunsalus K."/>
            <person name="Fitch D.H."/>
            <person name="Piano F."/>
        </authorList>
    </citation>
    <scope>NUCLEOTIDE SEQUENCE [LARGE SCALE GENOMIC DNA]</scope>
    <source>
        <strain evidence="1">PF1309</strain>
    </source>
</reference>
<protein>
    <recommendedName>
        <fullName evidence="3">Peptidase A2 domain-containing protein</fullName>
    </recommendedName>
</protein>
<comment type="caution">
    <text evidence="1">The sequence shown here is derived from an EMBL/GenBank/DDBJ whole genome shotgun (WGS) entry which is preliminary data.</text>
</comment>
<name>A0A2A2LN07_9BILA</name>